<keyword evidence="5 14" id="KW-0808">Transferase</keyword>
<comment type="pathway">
    <text evidence="1 14">Cofactor biosynthesis; FAD biosynthesis; FAD from FMN: step 1/1.</text>
</comment>
<dbReference type="SUPFAM" id="SSF82114">
    <property type="entry name" value="Riboflavin kinase-like"/>
    <property type="match status" value="1"/>
</dbReference>
<evidence type="ECO:0000313" key="17">
    <source>
        <dbReference type="Proteomes" id="UP001589838"/>
    </source>
</evidence>
<evidence type="ECO:0000256" key="3">
    <source>
        <dbReference type="ARBA" id="ARBA00022630"/>
    </source>
</evidence>
<evidence type="ECO:0000256" key="4">
    <source>
        <dbReference type="ARBA" id="ARBA00022643"/>
    </source>
</evidence>
<keyword evidence="17" id="KW-1185">Reference proteome</keyword>
<gene>
    <name evidence="16" type="primary">ribF</name>
    <name evidence="16" type="ORF">ACFFHM_16270</name>
</gene>
<reference evidence="16 17" key="1">
    <citation type="submission" date="2024-09" db="EMBL/GenBank/DDBJ databases">
        <authorList>
            <person name="Sun Q."/>
            <person name="Mori K."/>
        </authorList>
    </citation>
    <scope>NUCLEOTIDE SEQUENCE [LARGE SCALE GENOMIC DNA]</scope>
    <source>
        <strain evidence="16 17">NCAIM B.02610</strain>
    </source>
</reference>
<dbReference type="InterPro" id="IPR002606">
    <property type="entry name" value="Riboflavin_kinase_bac"/>
</dbReference>
<evidence type="ECO:0000313" key="16">
    <source>
        <dbReference type="EMBL" id="MFC0472010.1"/>
    </source>
</evidence>
<keyword evidence="7 14" id="KW-0547">Nucleotide-binding</keyword>
<dbReference type="SMART" id="SM00904">
    <property type="entry name" value="Flavokinase"/>
    <property type="match status" value="1"/>
</dbReference>
<evidence type="ECO:0000256" key="11">
    <source>
        <dbReference type="ARBA" id="ARBA00023268"/>
    </source>
</evidence>
<keyword evidence="11" id="KW-0511">Multifunctional enzyme</keyword>
<proteinExistence type="inferred from homology"/>
<evidence type="ECO:0000256" key="12">
    <source>
        <dbReference type="ARBA" id="ARBA00047880"/>
    </source>
</evidence>
<evidence type="ECO:0000256" key="7">
    <source>
        <dbReference type="ARBA" id="ARBA00022741"/>
    </source>
</evidence>
<dbReference type="Gene3D" id="3.40.50.620">
    <property type="entry name" value="HUPs"/>
    <property type="match status" value="1"/>
</dbReference>
<dbReference type="NCBIfam" id="NF004162">
    <property type="entry name" value="PRK05627.1-5"/>
    <property type="match status" value="1"/>
</dbReference>
<evidence type="ECO:0000256" key="6">
    <source>
        <dbReference type="ARBA" id="ARBA00022695"/>
    </source>
</evidence>
<dbReference type="SUPFAM" id="SSF52374">
    <property type="entry name" value="Nucleotidylyl transferase"/>
    <property type="match status" value="1"/>
</dbReference>
<dbReference type="Pfam" id="PF06574">
    <property type="entry name" value="FAD_syn"/>
    <property type="match status" value="1"/>
</dbReference>
<feature type="domain" description="Riboflavin kinase" evidence="15">
    <location>
        <begin position="183"/>
        <end position="310"/>
    </location>
</feature>
<dbReference type="Gene3D" id="2.40.30.30">
    <property type="entry name" value="Riboflavin kinase-like"/>
    <property type="match status" value="1"/>
</dbReference>
<dbReference type="InterPro" id="IPR023468">
    <property type="entry name" value="Riboflavin_kinase"/>
</dbReference>
<dbReference type="CDD" id="cd02064">
    <property type="entry name" value="FAD_synthetase_N"/>
    <property type="match status" value="1"/>
</dbReference>
<dbReference type="PANTHER" id="PTHR22749">
    <property type="entry name" value="RIBOFLAVIN KINASE/FMN ADENYLYLTRANSFERASE"/>
    <property type="match status" value="1"/>
</dbReference>
<dbReference type="InterPro" id="IPR015864">
    <property type="entry name" value="FAD_synthase"/>
</dbReference>
<dbReference type="InterPro" id="IPR014729">
    <property type="entry name" value="Rossmann-like_a/b/a_fold"/>
</dbReference>
<comment type="pathway">
    <text evidence="2 14">Cofactor biosynthesis; FMN biosynthesis; FMN from riboflavin (ATP route): step 1/1.</text>
</comment>
<organism evidence="16 17">
    <name type="scientific">Halalkalibacter kiskunsagensis</name>
    <dbReference type="NCBI Taxonomy" id="1548599"/>
    <lineage>
        <taxon>Bacteria</taxon>
        <taxon>Bacillati</taxon>
        <taxon>Bacillota</taxon>
        <taxon>Bacilli</taxon>
        <taxon>Bacillales</taxon>
        <taxon>Bacillaceae</taxon>
        <taxon>Halalkalibacter</taxon>
    </lineage>
</organism>
<protein>
    <recommendedName>
        <fullName evidence="14">Riboflavin biosynthesis protein</fullName>
    </recommendedName>
    <domain>
        <recommendedName>
            <fullName evidence="14">Riboflavin kinase</fullName>
            <ecNumber evidence="14">2.7.1.26</ecNumber>
        </recommendedName>
        <alternativeName>
            <fullName evidence="14">Flavokinase</fullName>
        </alternativeName>
    </domain>
    <domain>
        <recommendedName>
            <fullName evidence="14">FMN adenylyltransferase</fullName>
            <ecNumber evidence="14">2.7.7.2</ecNumber>
        </recommendedName>
        <alternativeName>
            <fullName evidence="14">FAD pyrophosphorylase</fullName>
        </alternativeName>
        <alternativeName>
            <fullName evidence="14">FAD synthase</fullName>
        </alternativeName>
    </domain>
</protein>
<evidence type="ECO:0000256" key="13">
    <source>
        <dbReference type="ARBA" id="ARBA00049494"/>
    </source>
</evidence>
<dbReference type="InterPro" id="IPR023465">
    <property type="entry name" value="Riboflavin_kinase_dom_sf"/>
</dbReference>
<dbReference type="RefSeq" id="WP_335961109.1">
    <property type="nucleotide sequence ID" value="NZ_JAXBLX010000014.1"/>
</dbReference>
<keyword evidence="4 14" id="KW-0288">FMN</keyword>
<sequence>MDTIYLKHPIDGRTLNRSRTVMALGYFDGVHLGHQAVIKEANKIAASIGASTSVMTFHPHPKEVLRKTKMNYITPLTDKIKKIEGFAVDTLYVVNFTPAFANLTPQQFVDDYLIGLNVVHAVAGFDFTYGSLGKGTMETLPFHARNRLDSTIVEKFEENSEKVSSSKVRQLLESGDVNYVSKLLGEEYSLKGTVVDGEKRGRTIGFPTANIKPLERYIVPRTGVYAVKLTINNEQYEGVCNVGYKPTFHNEKESHPSIEVHLFGFNQDIYGLEVEVRWFLRIRSEQKFASIDDLKTQITLDKEKALTFFASKSVK</sequence>
<keyword evidence="3 14" id="KW-0285">Flavoprotein</keyword>
<evidence type="ECO:0000256" key="8">
    <source>
        <dbReference type="ARBA" id="ARBA00022777"/>
    </source>
</evidence>
<dbReference type="EMBL" id="JBHLUX010000038">
    <property type="protein sequence ID" value="MFC0472010.1"/>
    <property type="molecule type" value="Genomic_DNA"/>
</dbReference>
<comment type="catalytic activity">
    <reaction evidence="13 14">
        <text>FMN + ATP + H(+) = FAD + diphosphate</text>
        <dbReference type="Rhea" id="RHEA:17237"/>
        <dbReference type="ChEBI" id="CHEBI:15378"/>
        <dbReference type="ChEBI" id="CHEBI:30616"/>
        <dbReference type="ChEBI" id="CHEBI:33019"/>
        <dbReference type="ChEBI" id="CHEBI:57692"/>
        <dbReference type="ChEBI" id="CHEBI:58210"/>
        <dbReference type="EC" id="2.7.7.2"/>
    </reaction>
</comment>
<dbReference type="GO" id="GO:0003919">
    <property type="term" value="F:FMN adenylyltransferase activity"/>
    <property type="evidence" value="ECO:0007669"/>
    <property type="project" value="UniProtKB-EC"/>
</dbReference>
<dbReference type="Proteomes" id="UP001589838">
    <property type="component" value="Unassembled WGS sequence"/>
</dbReference>
<dbReference type="PIRSF" id="PIRSF004491">
    <property type="entry name" value="FAD_Synth"/>
    <property type="match status" value="1"/>
</dbReference>
<accession>A0ABV6KG20</accession>
<dbReference type="InterPro" id="IPR015865">
    <property type="entry name" value="Riboflavin_kinase_bac/euk"/>
</dbReference>
<dbReference type="NCBIfam" id="TIGR00083">
    <property type="entry name" value="ribF"/>
    <property type="match status" value="1"/>
</dbReference>
<evidence type="ECO:0000256" key="2">
    <source>
        <dbReference type="ARBA" id="ARBA00005201"/>
    </source>
</evidence>
<evidence type="ECO:0000256" key="9">
    <source>
        <dbReference type="ARBA" id="ARBA00022827"/>
    </source>
</evidence>
<dbReference type="PANTHER" id="PTHR22749:SF6">
    <property type="entry name" value="RIBOFLAVIN KINASE"/>
    <property type="match status" value="1"/>
</dbReference>
<comment type="caution">
    <text evidence="16">The sequence shown here is derived from an EMBL/GenBank/DDBJ whole genome shotgun (WGS) entry which is preliminary data.</text>
</comment>
<comment type="similarity">
    <text evidence="14">Belongs to the ribF family.</text>
</comment>
<keyword evidence="9 14" id="KW-0274">FAD</keyword>
<dbReference type="GO" id="GO:0008531">
    <property type="term" value="F:riboflavin kinase activity"/>
    <property type="evidence" value="ECO:0007669"/>
    <property type="project" value="UniProtKB-EC"/>
</dbReference>
<comment type="catalytic activity">
    <reaction evidence="12 14">
        <text>riboflavin + ATP = FMN + ADP + H(+)</text>
        <dbReference type="Rhea" id="RHEA:14357"/>
        <dbReference type="ChEBI" id="CHEBI:15378"/>
        <dbReference type="ChEBI" id="CHEBI:30616"/>
        <dbReference type="ChEBI" id="CHEBI:57986"/>
        <dbReference type="ChEBI" id="CHEBI:58210"/>
        <dbReference type="ChEBI" id="CHEBI:456216"/>
        <dbReference type="EC" id="2.7.1.26"/>
    </reaction>
</comment>
<evidence type="ECO:0000259" key="15">
    <source>
        <dbReference type="SMART" id="SM00904"/>
    </source>
</evidence>
<name>A0ABV6KG20_9BACI</name>
<dbReference type="EC" id="2.7.7.2" evidence="14"/>
<evidence type="ECO:0000256" key="10">
    <source>
        <dbReference type="ARBA" id="ARBA00022840"/>
    </source>
</evidence>
<dbReference type="EC" id="2.7.1.26" evidence="14"/>
<evidence type="ECO:0000256" key="1">
    <source>
        <dbReference type="ARBA" id="ARBA00004726"/>
    </source>
</evidence>
<keyword evidence="8 14" id="KW-0418">Kinase</keyword>
<keyword evidence="10 14" id="KW-0067">ATP-binding</keyword>
<dbReference type="NCBIfam" id="NF004161">
    <property type="entry name" value="PRK05627.1-4"/>
    <property type="match status" value="1"/>
</dbReference>
<evidence type="ECO:0000256" key="14">
    <source>
        <dbReference type="PIRNR" id="PIRNR004491"/>
    </source>
</evidence>
<dbReference type="Pfam" id="PF01687">
    <property type="entry name" value="Flavokinase"/>
    <property type="match status" value="1"/>
</dbReference>
<evidence type="ECO:0000256" key="5">
    <source>
        <dbReference type="ARBA" id="ARBA00022679"/>
    </source>
</evidence>
<keyword evidence="6 14" id="KW-0548">Nucleotidyltransferase</keyword>